<comment type="caution">
    <text evidence="1">The sequence shown here is derived from an EMBL/GenBank/DDBJ whole genome shotgun (WGS) entry which is preliminary data.</text>
</comment>
<keyword evidence="2" id="KW-1185">Reference proteome</keyword>
<name>A0ABQ3YTG8_9ACTN</name>
<evidence type="ECO:0008006" key="3">
    <source>
        <dbReference type="Google" id="ProtNLM"/>
    </source>
</evidence>
<reference evidence="1 2" key="1">
    <citation type="submission" date="2021-01" db="EMBL/GenBank/DDBJ databases">
        <title>Whole genome shotgun sequence of Actinoplanes durhamensis NBRC 14914.</title>
        <authorList>
            <person name="Komaki H."/>
            <person name="Tamura T."/>
        </authorList>
    </citation>
    <scope>NUCLEOTIDE SEQUENCE [LARGE SCALE GENOMIC DNA]</scope>
    <source>
        <strain evidence="1 2">NBRC 14914</strain>
    </source>
</reference>
<dbReference type="Proteomes" id="UP000637628">
    <property type="component" value="Unassembled WGS sequence"/>
</dbReference>
<protein>
    <recommendedName>
        <fullName evidence="3">Secreted protein</fullName>
    </recommendedName>
</protein>
<organism evidence="1 2">
    <name type="scientific">Paractinoplanes durhamensis</name>
    <dbReference type="NCBI Taxonomy" id="113563"/>
    <lineage>
        <taxon>Bacteria</taxon>
        <taxon>Bacillati</taxon>
        <taxon>Actinomycetota</taxon>
        <taxon>Actinomycetes</taxon>
        <taxon>Micromonosporales</taxon>
        <taxon>Micromonosporaceae</taxon>
        <taxon>Paractinoplanes</taxon>
    </lineage>
</organism>
<evidence type="ECO:0000313" key="2">
    <source>
        <dbReference type="Proteomes" id="UP000637628"/>
    </source>
</evidence>
<accession>A0ABQ3YTG8</accession>
<gene>
    <name evidence="1" type="ORF">Adu01nite_22520</name>
</gene>
<sequence>MSTYGATVVLVSVASSSVADGAGDGEALTETDGTALAPSWKDGVAVVVRSATAHPEASRRATASGTKRVLTAATQPPAFAVFVAAGVAFTVPLVVRPVCGAWSTLTPTTPM</sequence>
<proteinExistence type="predicted"/>
<dbReference type="EMBL" id="BOML01000019">
    <property type="protein sequence ID" value="GIE00902.1"/>
    <property type="molecule type" value="Genomic_DNA"/>
</dbReference>
<evidence type="ECO:0000313" key="1">
    <source>
        <dbReference type="EMBL" id="GIE00902.1"/>
    </source>
</evidence>